<proteinExistence type="predicted"/>
<dbReference type="SMART" id="SM00355">
    <property type="entry name" value="ZnF_C2H2"/>
    <property type="match status" value="3"/>
</dbReference>
<dbReference type="EMBL" id="JASJQH010000205">
    <property type="protein sequence ID" value="KAK9765964.1"/>
    <property type="molecule type" value="Genomic_DNA"/>
</dbReference>
<accession>A0ABR2WWR0</accession>
<dbReference type="PROSITE" id="PS50157">
    <property type="entry name" value="ZINC_FINGER_C2H2_2"/>
    <property type="match status" value="3"/>
</dbReference>
<dbReference type="SUPFAM" id="SSF57667">
    <property type="entry name" value="beta-beta-alpha zinc fingers"/>
    <property type="match status" value="2"/>
</dbReference>
<gene>
    <name evidence="6" type="ORF">K7432_005312</name>
</gene>
<dbReference type="Proteomes" id="UP001479436">
    <property type="component" value="Unassembled WGS sequence"/>
</dbReference>
<dbReference type="PANTHER" id="PTHR23235:SF120">
    <property type="entry name" value="KRUPPEL-LIKE FACTOR 15"/>
    <property type="match status" value="1"/>
</dbReference>
<evidence type="ECO:0000259" key="5">
    <source>
        <dbReference type="PROSITE" id="PS50157"/>
    </source>
</evidence>
<evidence type="ECO:0000256" key="3">
    <source>
        <dbReference type="ARBA" id="ARBA00022833"/>
    </source>
</evidence>
<evidence type="ECO:0000256" key="1">
    <source>
        <dbReference type="ARBA" id="ARBA00022723"/>
    </source>
</evidence>
<evidence type="ECO:0000313" key="6">
    <source>
        <dbReference type="EMBL" id="KAK9765964.1"/>
    </source>
</evidence>
<evidence type="ECO:0000256" key="2">
    <source>
        <dbReference type="ARBA" id="ARBA00022771"/>
    </source>
</evidence>
<feature type="domain" description="C2H2-type" evidence="5">
    <location>
        <begin position="262"/>
        <end position="288"/>
    </location>
</feature>
<dbReference type="Gene3D" id="3.30.160.60">
    <property type="entry name" value="Classic Zinc Finger"/>
    <property type="match status" value="3"/>
</dbReference>
<evidence type="ECO:0000256" key="4">
    <source>
        <dbReference type="PROSITE-ProRule" id="PRU00042"/>
    </source>
</evidence>
<dbReference type="PANTHER" id="PTHR23235">
    <property type="entry name" value="KRUEPPEL-LIKE TRANSCRIPTION FACTOR"/>
    <property type="match status" value="1"/>
</dbReference>
<feature type="domain" description="C2H2-type" evidence="5">
    <location>
        <begin position="206"/>
        <end position="233"/>
    </location>
</feature>
<keyword evidence="3" id="KW-0862">Zinc</keyword>
<dbReference type="PROSITE" id="PS00028">
    <property type="entry name" value="ZINC_FINGER_C2H2_1"/>
    <property type="match status" value="3"/>
</dbReference>
<evidence type="ECO:0000313" key="7">
    <source>
        <dbReference type="Proteomes" id="UP001479436"/>
    </source>
</evidence>
<keyword evidence="1" id="KW-0479">Metal-binding</keyword>
<sequence>MSHLDNYLIPRKSVIERPLSPSSKFVHVSLSSDTSPWASKDNLQIDMKLEQGIQEISKDIDGSSSSNLEEVRERNYVPHELQVEAIFLKALSELYEKDVLQSIKLLDEILLHGIQSPRLVTIYRFIFTMLSANYTNSHSNTTIKPTVSPPISLQSDIYKSIPSEVQIIVQRLPINDHQLRRKEESMKSKESLKIWDKVKQSRGREFICLVCGKPFDRPSALESHRKTHSQVREFACILCSRAFKFKHDMERHLRKHTGEKPYPCWYCKQGFYRSDTLTNHMKNKHPNT</sequence>
<feature type="domain" description="C2H2-type" evidence="5">
    <location>
        <begin position="234"/>
        <end position="261"/>
    </location>
</feature>
<comment type="caution">
    <text evidence="6">The sequence shown here is derived from an EMBL/GenBank/DDBJ whole genome shotgun (WGS) entry which is preliminary data.</text>
</comment>
<organism evidence="6 7">
    <name type="scientific">Basidiobolus ranarum</name>
    <dbReference type="NCBI Taxonomy" id="34480"/>
    <lineage>
        <taxon>Eukaryota</taxon>
        <taxon>Fungi</taxon>
        <taxon>Fungi incertae sedis</taxon>
        <taxon>Zoopagomycota</taxon>
        <taxon>Entomophthoromycotina</taxon>
        <taxon>Basidiobolomycetes</taxon>
        <taxon>Basidiobolales</taxon>
        <taxon>Basidiobolaceae</taxon>
        <taxon>Basidiobolus</taxon>
    </lineage>
</organism>
<keyword evidence="7" id="KW-1185">Reference proteome</keyword>
<keyword evidence="2 4" id="KW-0863">Zinc-finger</keyword>
<protein>
    <recommendedName>
        <fullName evidence="5">C2H2-type domain-containing protein</fullName>
    </recommendedName>
</protein>
<name>A0ABR2WWR0_9FUNG</name>
<dbReference type="InterPro" id="IPR013087">
    <property type="entry name" value="Znf_C2H2_type"/>
</dbReference>
<dbReference type="InterPro" id="IPR036236">
    <property type="entry name" value="Znf_C2H2_sf"/>
</dbReference>
<dbReference type="Pfam" id="PF00096">
    <property type="entry name" value="zf-C2H2"/>
    <property type="match status" value="2"/>
</dbReference>
<reference evidence="6 7" key="1">
    <citation type="submission" date="2023-04" db="EMBL/GenBank/DDBJ databases">
        <title>Genome of Basidiobolus ranarum AG-B5.</title>
        <authorList>
            <person name="Stajich J.E."/>
            <person name="Carter-House D."/>
            <person name="Gryganskyi A."/>
        </authorList>
    </citation>
    <scope>NUCLEOTIDE SEQUENCE [LARGE SCALE GENOMIC DNA]</scope>
    <source>
        <strain evidence="6 7">AG-B5</strain>
    </source>
</reference>